<feature type="region of interest" description="Disordered" evidence="1">
    <location>
        <begin position="188"/>
        <end position="211"/>
    </location>
</feature>
<proteinExistence type="predicted"/>
<sequence>MMLIRLLDMETTFDVGALDVSILLETTNIRQTYDIASPNDLHIRRLCTIVLEVIHEMDRLDVPFSVDATTQFQSRSRDVRPIGRGPCRREIMHTLVVVRIRLHLVLLLLHNSSLDRGGVRTRGEGTHRRGTRHTYVLKDAPLVDLNPPPIKETPITPMEGPSTLPIVPLVASPPQPIEAILVDEELGHKGNDDQRGQKNDHGRGHGTRHDCQVHREVHVSPIEPIVEHAYHGRPQLKKKTLSCGTH</sequence>
<dbReference type="AlphaFoldDB" id="A0A438CKY6"/>
<comment type="caution">
    <text evidence="2">The sequence shown here is derived from an EMBL/GenBank/DDBJ whole genome shotgun (WGS) entry which is preliminary data.</text>
</comment>
<accession>A0A438CKY6</accession>
<dbReference type="EMBL" id="QGNW01002184">
    <property type="protein sequence ID" value="RVW23876.1"/>
    <property type="molecule type" value="Genomic_DNA"/>
</dbReference>
<name>A0A438CKY6_VITVI</name>
<organism evidence="2 3">
    <name type="scientific">Vitis vinifera</name>
    <name type="common">Grape</name>
    <dbReference type="NCBI Taxonomy" id="29760"/>
    <lineage>
        <taxon>Eukaryota</taxon>
        <taxon>Viridiplantae</taxon>
        <taxon>Streptophyta</taxon>
        <taxon>Embryophyta</taxon>
        <taxon>Tracheophyta</taxon>
        <taxon>Spermatophyta</taxon>
        <taxon>Magnoliopsida</taxon>
        <taxon>eudicotyledons</taxon>
        <taxon>Gunneridae</taxon>
        <taxon>Pentapetalae</taxon>
        <taxon>rosids</taxon>
        <taxon>Vitales</taxon>
        <taxon>Vitaceae</taxon>
        <taxon>Viteae</taxon>
        <taxon>Vitis</taxon>
    </lineage>
</organism>
<evidence type="ECO:0000313" key="3">
    <source>
        <dbReference type="Proteomes" id="UP000288805"/>
    </source>
</evidence>
<evidence type="ECO:0000256" key="1">
    <source>
        <dbReference type="SAM" id="MobiDB-lite"/>
    </source>
</evidence>
<protein>
    <submittedName>
        <fullName evidence="2">Uncharacterized protein</fullName>
    </submittedName>
</protein>
<gene>
    <name evidence="2" type="ORF">CK203_094639</name>
</gene>
<reference evidence="2 3" key="1">
    <citation type="journal article" date="2018" name="PLoS Genet.">
        <title>Population sequencing reveals clonal diversity and ancestral inbreeding in the grapevine cultivar Chardonnay.</title>
        <authorList>
            <person name="Roach M.J."/>
            <person name="Johnson D.L."/>
            <person name="Bohlmann J."/>
            <person name="van Vuuren H.J."/>
            <person name="Jones S.J."/>
            <person name="Pretorius I.S."/>
            <person name="Schmidt S.A."/>
            <person name="Borneman A.R."/>
        </authorList>
    </citation>
    <scope>NUCLEOTIDE SEQUENCE [LARGE SCALE GENOMIC DNA]</scope>
    <source>
        <strain evidence="3">cv. Chardonnay</strain>
        <tissue evidence="2">Leaf</tissue>
    </source>
</reference>
<evidence type="ECO:0000313" key="2">
    <source>
        <dbReference type="EMBL" id="RVW23876.1"/>
    </source>
</evidence>
<dbReference type="Proteomes" id="UP000288805">
    <property type="component" value="Unassembled WGS sequence"/>
</dbReference>